<dbReference type="Pfam" id="PF24883">
    <property type="entry name" value="NPHP3_N"/>
    <property type="match status" value="1"/>
</dbReference>
<feature type="region of interest" description="Disordered" evidence="2">
    <location>
        <begin position="62"/>
        <end position="82"/>
    </location>
</feature>
<name>A0AAE0IJ69_9PEZI</name>
<dbReference type="Pfam" id="PF25053">
    <property type="entry name" value="DUF7791"/>
    <property type="match status" value="1"/>
</dbReference>
<dbReference type="InterPro" id="IPR056884">
    <property type="entry name" value="NPHP3-like_N"/>
</dbReference>
<evidence type="ECO:0000259" key="3">
    <source>
        <dbReference type="Pfam" id="PF24883"/>
    </source>
</evidence>
<evidence type="ECO:0008006" key="7">
    <source>
        <dbReference type="Google" id="ProtNLM"/>
    </source>
</evidence>
<protein>
    <recommendedName>
        <fullName evidence="7">NACHT domain-containing protein</fullName>
    </recommendedName>
</protein>
<dbReference type="SUPFAM" id="SSF52540">
    <property type="entry name" value="P-loop containing nucleoside triphosphate hydrolases"/>
    <property type="match status" value="1"/>
</dbReference>
<reference evidence="5" key="2">
    <citation type="submission" date="2023-06" db="EMBL/GenBank/DDBJ databases">
        <authorList>
            <consortium name="Lawrence Berkeley National Laboratory"/>
            <person name="Haridas S."/>
            <person name="Hensen N."/>
            <person name="Bonometti L."/>
            <person name="Westerberg I."/>
            <person name="Brannstrom I.O."/>
            <person name="Guillou S."/>
            <person name="Cros-Aarteil S."/>
            <person name="Calhoun S."/>
            <person name="Kuo A."/>
            <person name="Mondo S."/>
            <person name="Pangilinan J."/>
            <person name="Riley R."/>
            <person name="Labutti K."/>
            <person name="Andreopoulos B."/>
            <person name="Lipzen A."/>
            <person name="Chen C."/>
            <person name="Yanf M."/>
            <person name="Daum C."/>
            <person name="Ng V."/>
            <person name="Clum A."/>
            <person name="Steindorff A."/>
            <person name="Ohm R."/>
            <person name="Martin F."/>
            <person name="Silar P."/>
            <person name="Natvig D."/>
            <person name="Lalanne C."/>
            <person name="Gautier V."/>
            <person name="Ament-Velasquez S.L."/>
            <person name="Kruys A."/>
            <person name="Hutchinson M.I."/>
            <person name="Powell A.J."/>
            <person name="Barry K."/>
            <person name="Miller A.N."/>
            <person name="Grigoriev I.V."/>
            <person name="Debuchy R."/>
            <person name="Gladieux P."/>
            <person name="Thoren M.H."/>
            <person name="Johannesson H."/>
        </authorList>
    </citation>
    <scope>NUCLEOTIDE SEQUENCE</scope>
    <source>
        <strain evidence="5">CBS 118394</strain>
    </source>
</reference>
<feature type="domain" description="DUF7791" evidence="4">
    <location>
        <begin position="560"/>
        <end position="689"/>
    </location>
</feature>
<evidence type="ECO:0000313" key="5">
    <source>
        <dbReference type="EMBL" id="KAK3325944.1"/>
    </source>
</evidence>
<dbReference type="EMBL" id="JAUEDM010000002">
    <property type="protein sequence ID" value="KAK3325944.1"/>
    <property type="molecule type" value="Genomic_DNA"/>
</dbReference>
<sequence>MDPISALGVASGVVTFVDFTTRLISTSKLIYQSKDGTSIENLQLEEIYTKFRDFSANLGDPKVPESISDGKPQGSSFQSQPPEDARALRQLALSCKEDCDKILHVLQSLRVPNGRRRAIKSVKVALKTGLGKDKIATIETRLDRVQRLMSMHVGSIISYQMTQLSYMVESMSNNRQILGPQQSTLDSMCIDLAKLKLDSNFEAMENDASTTETRFSSEQLTKLTDLLSKLAWAEEYMQAKIVTSSLNYDSRPIRHHAIPEAHRETFQWAFNSTLSNWLSEGSGIFWVSGKAGSGKSTFIKFLADHRSTRELLKDWAHPRELVIASHYFWSAGTTMQNSYQGLLQSLLFDIFASYPACIPVVCPDRWAAAKRGDWITQQDNLINSTSQWTIKELSDTLRAVAASENIPLRFCFFIDGLDEYDNDQTELCAVLRAMSLSPSIKICLSSRPWVVFEDSFGASTAQKVYMQDLTESDIRKFAQDQLETHPRWKLESTELDKKTKTSLVEQVTRRAEGVFLWAFLVTRSLREGLSNDDTITDMQKRLDRLPVGLEQLFKHILDSVDIIYHPKMAGALEVAIHAFQPLPLDIYWHLEKNFEEHDYAILCPVDAVSNLETERRREQCRRRINARTKGLLETRYYHNRVEFLHRTVRDFLLTRDMSNYLASKLPANFNVFHSIAKALLAHLKTTSHYHAEIAAVFRRQIGENTGSFIDQLNDALIYAAEGLETSLDPESRGSVEQTLDEYERAVAELVESSQVKVMSIFREPCDGKVLFREQVVRHELAPYVRLKLQSSGEYFAGFEISPLYSAIAPLGGWWDRIPPSVEMLKLLLSRHDEELNYTPTCLSEKGFPGYSPWFYFTELYMYRSDPRKDNWSNFANVVQNRTFGVFLSHGADPDSMPSGRSMRVKTIFARFLEVWSQDRHQLYISGLEESYLTTLDAFLRARPCLASGITSTSPKIVEMGVNRSAILDVCHWLSARPETTPATRCRTLDLVSGILQRIIKHCMNLDDDGGFLDIIESAISDSDTIDYYQDQLLQLIRAGGRWNGGPRARKRRLSLPTKQTPANNSASARGPREGSKRQNRGSSSWH</sequence>
<reference evidence="5" key="1">
    <citation type="journal article" date="2023" name="Mol. Phylogenet. Evol.">
        <title>Genome-scale phylogeny and comparative genomics of the fungal order Sordariales.</title>
        <authorList>
            <person name="Hensen N."/>
            <person name="Bonometti L."/>
            <person name="Westerberg I."/>
            <person name="Brannstrom I.O."/>
            <person name="Guillou S."/>
            <person name="Cros-Aarteil S."/>
            <person name="Calhoun S."/>
            <person name="Haridas S."/>
            <person name="Kuo A."/>
            <person name="Mondo S."/>
            <person name="Pangilinan J."/>
            <person name="Riley R."/>
            <person name="LaButti K."/>
            <person name="Andreopoulos B."/>
            <person name="Lipzen A."/>
            <person name="Chen C."/>
            <person name="Yan M."/>
            <person name="Daum C."/>
            <person name="Ng V."/>
            <person name="Clum A."/>
            <person name="Steindorff A."/>
            <person name="Ohm R.A."/>
            <person name="Martin F."/>
            <person name="Silar P."/>
            <person name="Natvig D.O."/>
            <person name="Lalanne C."/>
            <person name="Gautier V."/>
            <person name="Ament-Velasquez S.L."/>
            <person name="Kruys A."/>
            <person name="Hutchinson M.I."/>
            <person name="Powell A.J."/>
            <person name="Barry K."/>
            <person name="Miller A.N."/>
            <person name="Grigoriev I.V."/>
            <person name="Debuchy R."/>
            <person name="Gladieux P."/>
            <person name="Hiltunen Thoren M."/>
            <person name="Johannesson H."/>
        </authorList>
    </citation>
    <scope>NUCLEOTIDE SEQUENCE</scope>
    <source>
        <strain evidence="5">CBS 118394</strain>
    </source>
</reference>
<proteinExistence type="predicted"/>
<dbReference type="PANTHER" id="PTHR10039:SF5">
    <property type="entry name" value="NACHT DOMAIN-CONTAINING PROTEIN"/>
    <property type="match status" value="1"/>
</dbReference>
<dbReference type="PANTHER" id="PTHR10039">
    <property type="entry name" value="AMELOGENIN"/>
    <property type="match status" value="1"/>
</dbReference>
<keyword evidence="1" id="KW-0677">Repeat</keyword>
<gene>
    <name evidence="5" type="ORF">B0H66DRAFT_549813</name>
</gene>
<dbReference type="Proteomes" id="UP001283341">
    <property type="component" value="Unassembled WGS sequence"/>
</dbReference>
<dbReference type="InterPro" id="IPR056693">
    <property type="entry name" value="DUF7791"/>
</dbReference>
<evidence type="ECO:0000259" key="4">
    <source>
        <dbReference type="Pfam" id="PF25053"/>
    </source>
</evidence>
<evidence type="ECO:0000256" key="2">
    <source>
        <dbReference type="SAM" id="MobiDB-lite"/>
    </source>
</evidence>
<organism evidence="5 6">
    <name type="scientific">Apodospora peruviana</name>
    <dbReference type="NCBI Taxonomy" id="516989"/>
    <lineage>
        <taxon>Eukaryota</taxon>
        <taxon>Fungi</taxon>
        <taxon>Dikarya</taxon>
        <taxon>Ascomycota</taxon>
        <taxon>Pezizomycotina</taxon>
        <taxon>Sordariomycetes</taxon>
        <taxon>Sordariomycetidae</taxon>
        <taxon>Sordariales</taxon>
        <taxon>Lasiosphaeriaceae</taxon>
        <taxon>Apodospora</taxon>
    </lineage>
</organism>
<dbReference type="AlphaFoldDB" id="A0AAE0IJ69"/>
<evidence type="ECO:0000313" key="6">
    <source>
        <dbReference type="Proteomes" id="UP001283341"/>
    </source>
</evidence>
<feature type="domain" description="Nephrocystin 3-like N-terminal" evidence="3">
    <location>
        <begin position="265"/>
        <end position="447"/>
    </location>
</feature>
<evidence type="ECO:0000256" key="1">
    <source>
        <dbReference type="ARBA" id="ARBA00022737"/>
    </source>
</evidence>
<dbReference type="Gene3D" id="3.40.50.300">
    <property type="entry name" value="P-loop containing nucleotide triphosphate hydrolases"/>
    <property type="match status" value="1"/>
</dbReference>
<accession>A0AAE0IJ69</accession>
<feature type="compositionally biased region" description="Polar residues" evidence="2">
    <location>
        <begin position="1056"/>
        <end position="1067"/>
    </location>
</feature>
<keyword evidence="6" id="KW-1185">Reference proteome</keyword>
<comment type="caution">
    <text evidence="5">The sequence shown here is derived from an EMBL/GenBank/DDBJ whole genome shotgun (WGS) entry which is preliminary data.</text>
</comment>
<feature type="region of interest" description="Disordered" evidence="2">
    <location>
        <begin position="1043"/>
        <end position="1086"/>
    </location>
</feature>
<dbReference type="InterPro" id="IPR027417">
    <property type="entry name" value="P-loop_NTPase"/>
</dbReference>